<evidence type="ECO:0000256" key="1">
    <source>
        <dbReference type="ARBA" id="ARBA00023002"/>
    </source>
</evidence>
<name>A0ABU1FQQ6_9MICC</name>
<dbReference type="InterPro" id="IPR050564">
    <property type="entry name" value="F420-G6PD/mer"/>
</dbReference>
<comment type="caution">
    <text evidence="3">The sequence shown here is derived from an EMBL/GenBank/DDBJ whole genome shotgun (WGS) entry which is preliminary data.</text>
</comment>
<dbReference type="Pfam" id="PF00296">
    <property type="entry name" value="Bac_luciferase"/>
    <property type="match status" value="1"/>
</dbReference>
<dbReference type="InterPro" id="IPR036661">
    <property type="entry name" value="Luciferase-like_sf"/>
</dbReference>
<protein>
    <submittedName>
        <fullName evidence="3">TIGR03885 family FMN-dependent LLM class oxidoreductase</fullName>
        <ecNumber evidence="3">1.-.-.-</ecNumber>
    </submittedName>
</protein>
<evidence type="ECO:0000313" key="3">
    <source>
        <dbReference type="EMBL" id="MDR5710969.1"/>
    </source>
</evidence>
<dbReference type="RefSeq" id="WP_310536357.1">
    <property type="nucleotide sequence ID" value="NZ_BAAAOC010000093.1"/>
</dbReference>
<dbReference type="EMBL" id="JAVKGT010000004">
    <property type="protein sequence ID" value="MDR5710969.1"/>
    <property type="molecule type" value="Genomic_DNA"/>
</dbReference>
<keyword evidence="1 3" id="KW-0560">Oxidoreductase</keyword>
<dbReference type="PANTHER" id="PTHR43244">
    <property type="match status" value="1"/>
</dbReference>
<dbReference type="GO" id="GO:0016491">
    <property type="term" value="F:oxidoreductase activity"/>
    <property type="evidence" value="ECO:0007669"/>
    <property type="project" value="UniProtKB-KW"/>
</dbReference>
<dbReference type="InterPro" id="IPR023907">
    <property type="entry name" value="Non-F420_Flavin_OxRdtase"/>
</dbReference>
<dbReference type="EC" id="1.-.-.-" evidence="3"/>
<accession>A0ABU1FQQ6</accession>
<organism evidence="3 4">
    <name type="scientific">Nesterenkonia flava</name>
    <dbReference type="NCBI Taxonomy" id="469799"/>
    <lineage>
        <taxon>Bacteria</taxon>
        <taxon>Bacillati</taxon>
        <taxon>Actinomycetota</taxon>
        <taxon>Actinomycetes</taxon>
        <taxon>Micrococcales</taxon>
        <taxon>Micrococcaceae</taxon>
        <taxon>Nesterenkonia</taxon>
    </lineage>
</organism>
<dbReference type="Gene3D" id="3.20.20.30">
    <property type="entry name" value="Luciferase-like domain"/>
    <property type="match status" value="1"/>
</dbReference>
<gene>
    <name evidence="3" type="ORF">RH857_02270</name>
</gene>
<evidence type="ECO:0000313" key="4">
    <source>
        <dbReference type="Proteomes" id="UP001260872"/>
    </source>
</evidence>
<evidence type="ECO:0000259" key="2">
    <source>
        <dbReference type="Pfam" id="PF00296"/>
    </source>
</evidence>
<feature type="domain" description="Luciferase-like" evidence="2">
    <location>
        <begin position="8"/>
        <end position="293"/>
    </location>
</feature>
<proteinExistence type="predicted"/>
<reference evidence="4" key="1">
    <citation type="submission" date="2023-07" db="EMBL/GenBank/DDBJ databases">
        <title>Description of three actinobacteria isolated from air of manufacturing shop in a pharmaceutical factory.</title>
        <authorList>
            <person name="Zhang D.-F."/>
        </authorList>
    </citation>
    <scope>NUCLEOTIDE SEQUENCE [LARGE SCALE GENOMIC DNA]</scope>
    <source>
        <strain evidence="4">CCTCC AB 207010</strain>
    </source>
</reference>
<dbReference type="Proteomes" id="UP001260872">
    <property type="component" value="Unassembled WGS sequence"/>
</dbReference>
<dbReference type="NCBIfam" id="TIGR03885">
    <property type="entry name" value="flavin_revert"/>
    <property type="match status" value="1"/>
</dbReference>
<dbReference type="InterPro" id="IPR011251">
    <property type="entry name" value="Luciferase-like_dom"/>
</dbReference>
<sequence length="321" mass="35286">MTVIGFHASQEQIAPSQLLRDVQLAESAGFDAAMSSDHFFPWSERQGHSGFTFSWLGAALASTSFPIGSVCAPGQRYHPAVVAQATATLGELFPGRYWVALGAGQAMNEHITGEKWVGQEDRRRRLEESADIIRRLHNGEWISGHQGLVEVDDAYLYDRPEQPVPLYGTCITPESAQRAAKWAEGIITLNQPGGAHHEVLAAYREAGGQGAVMLQIHLSWAETQQQAQEIAHDQWRTNIFGPPLDQDMPTPAHFDAAAEDVSMETVLEAVWTSSSAQQHTEWIAEAADAGFDHIYLHHVGQDQKPWLETAGEHILPVLKSA</sequence>
<dbReference type="SUPFAM" id="SSF51679">
    <property type="entry name" value="Bacterial luciferase-like"/>
    <property type="match status" value="1"/>
</dbReference>
<keyword evidence="4" id="KW-1185">Reference proteome</keyword>
<dbReference type="NCBIfam" id="TIGR03557">
    <property type="entry name" value="F420_G6P_family"/>
    <property type="match status" value="1"/>
</dbReference>
<dbReference type="PANTHER" id="PTHR43244:SF1">
    <property type="entry name" value="5,10-METHYLENETETRAHYDROMETHANOPTERIN REDUCTASE"/>
    <property type="match status" value="1"/>
</dbReference>
<dbReference type="InterPro" id="IPR019945">
    <property type="entry name" value="F420_G6P_DH-rel"/>
</dbReference>